<evidence type="ECO:0000256" key="2">
    <source>
        <dbReference type="ARBA" id="ARBA00022771"/>
    </source>
</evidence>
<evidence type="ECO:0000313" key="6">
    <source>
        <dbReference type="EMBL" id="CAD8117409.1"/>
    </source>
</evidence>
<evidence type="ECO:0000313" key="7">
    <source>
        <dbReference type="Proteomes" id="UP000692954"/>
    </source>
</evidence>
<keyword evidence="1" id="KW-0479">Metal-binding</keyword>
<dbReference type="PROSITE" id="PS50089">
    <property type="entry name" value="ZF_RING_2"/>
    <property type="match status" value="1"/>
</dbReference>
<dbReference type="EMBL" id="CAJJDN010000113">
    <property type="protein sequence ID" value="CAD8117409.1"/>
    <property type="molecule type" value="Genomic_DNA"/>
</dbReference>
<dbReference type="OrthoDB" id="306538at2759"/>
<protein>
    <recommendedName>
        <fullName evidence="5">RING-type domain-containing protein</fullName>
    </recommendedName>
</protein>
<dbReference type="SMART" id="SM00184">
    <property type="entry name" value="RING"/>
    <property type="match status" value="4"/>
</dbReference>
<keyword evidence="3" id="KW-0862">Zinc</keyword>
<dbReference type="AlphaFoldDB" id="A0A8S1QP67"/>
<evidence type="ECO:0000259" key="5">
    <source>
        <dbReference type="PROSITE" id="PS50089"/>
    </source>
</evidence>
<proteinExistence type="predicted"/>
<dbReference type="GO" id="GO:0008270">
    <property type="term" value="F:zinc ion binding"/>
    <property type="evidence" value="ECO:0007669"/>
    <property type="project" value="UniProtKB-KW"/>
</dbReference>
<keyword evidence="2 4" id="KW-0863">Zinc-finger</keyword>
<feature type="domain" description="RING-type" evidence="5">
    <location>
        <begin position="265"/>
        <end position="310"/>
    </location>
</feature>
<reference evidence="6" key="1">
    <citation type="submission" date="2021-01" db="EMBL/GenBank/DDBJ databases">
        <authorList>
            <consortium name="Genoscope - CEA"/>
            <person name="William W."/>
        </authorList>
    </citation>
    <scope>NUCLEOTIDE SEQUENCE</scope>
</reference>
<keyword evidence="7" id="KW-1185">Reference proteome</keyword>
<dbReference type="Proteomes" id="UP000692954">
    <property type="component" value="Unassembled WGS sequence"/>
</dbReference>
<gene>
    <name evidence="6" type="ORF">PSON_ATCC_30995.1.T1130207</name>
</gene>
<name>A0A8S1QP67_9CILI</name>
<accession>A0A8S1QP67</accession>
<dbReference type="InterPro" id="IPR017907">
    <property type="entry name" value="Znf_RING_CS"/>
</dbReference>
<comment type="caution">
    <text evidence="6">The sequence shown here is derived from an EMBL/GenBank/DDBJ whole genome shotgun (WGS) entry which is preliminary data.</text>
</comment>
<dbReference type="PROSITE" id="PS00518">
    <property type="entry name" value="ZF_RING_1"/>
    <property type="match status" value="3"/>
</dbReference>
<dbReference type="InterPro" id="IPR001841">
    <property type="entry name" value="Znf_RING"/>
</dbReference>
<evidence type="ECO:0000256" key="1">
    <source>
        <dbReference type="ARBA" id="ARBA00022723"/>
    </source>
</evidence>
<evidence type="ECO:0000256" key="3">
    <source>
        <dbReference type="ARBA" id="ARBA00022833"/>
    </source>
</evidence>
<sequence>MNNNNNQNFTIQNIPEHINQLVNFKKWRRVGSKLQAAIMIGIIEYFIYNNEIDKLKEIVSSTSCQGSDKAKKFKSILELGFKNCQGTQIIDYLYQQLKEKDQYNSSPSEFFEVFLKQKFKYTLSECESIEKIEKIFKIKLIIEKWPAAINQNCQPIDSKDKNTIIIFNLDQKFYVIQKDLNLQNQFCQYCKIEKQGILKMQCKHVICLTCLKNFFFKNQNDVNCNQINCPSVIKYSEFQLILQKLGHVPLNQNNQADQISPLESCDICQTKLSVEFLLSPRECTHQFCIQCLQIKFKNNVQNNFDCPMDDCKSKLKQIYLPSNSTSQLLKSQTIQKQTDIIRNSDSQQKQQLLSNAIISNNQKSMDINSKCNYCLNQPKDHILYKLKCNHMMCWLCFLKIQNRHKGQFMCYVSNCQVIIELTDLIQYFSITQNQTIQSICGNCDSQCNKKESFCNTNCNHCICFQCVINIYKLQRTPKCIRCNIIINEDFLDEYYFKQQVHSTKDTSELKRYDPEFQKDCTFCHSPFTEYNRQQNLDCKYHAIGTCCAIFPLDCPQCQMQSLIMEKQKLHFFLFYYDQDFIQCNTQGKQK</sequence>
<evidence type="ECO:0000256" key="4">
    <source>
        <dbReference type="PROSITE-ProRule" id="PRU00175"/>
    </source>
</evidence>
<organism evidence="6 7">
    <name type="scientific">Paramecium sonneborni</name>
    <dbReference type="NCBI Taxonomy" id="65129"/>
    <lineage>
        <taxon>Eukaryota</taxon>
        <taxon>Sar</taxon>
        <taxon>Alveolata</taxon>
        <taxon>Ciliophora</taxon>
        <taxon>Intramacronucleata</taxon>
        <taxon>Oligohymenophorea</taxon>
        <taxon>Peniculida</taxon>
        <taxon>Parameciidae</taxon>
        <taxon>Paramecium</taxon>
    </lineage>
</organism>